<dbReference type="InterPro" id="IPR003593">
    <property type="entry name" value="AAA+_ATPase"/>
</dbReference>
<dbReference type="InterPro" id="IPR003439">
    <property type="entry name" value="ABC_transporter-like_ATP-bd"/>
</dbReference>
<keyword evidence="8" id="KW-1278">Translocase</keyword>
<comment type="subcellular location">
    <subcellularLocation>
        <location evidence="1">Cell membrane</location>
        <topology evidence="1">Peripheral membrane protein</topology>
    </subcellularLocation>
</comment>
<dbReference type="GO" id="GO:0005524">
    <property type="term" value="F:ATP binding"/>
    <property type="evidence" value="ECO:0007669"/>
    <property type="project" value="UniProtKB-KW"/>
</dbReference>
<organism evidence="11 12">
    <name type="scientific">Candidatus Thalassospirochaeta sargassi</name>
    <dbReference type="NCBI Taxonomy" id="3119039"/>
    <lineage>
        <taxon>Bacteria</taxon>
        <taxon>Pseudomonadati</taxon>
        <taxon>Spirochaetota</taxon>
        <taxon>Spirochaetia</taxon>
        <taxon>Spirochaetales</taxon>
        <taxon>Spirochaetaceae</taxon>
        <taxon>Candidatus Thalassospirochaeta</taxon>
    </lineage>
</organism>
<protein>
    <submittedName>
        <fullName evidence="11">Sugar ABC transporter ATP-binding protein</fullName>
    </submittedName>
</protein>
<dbReference type="SMART" id="SM00382">
    <property type="entry name" value="AAA"/>
    <property type="match status" value="2"/>
</dbReference>
<dbReference type="AlphaFoldDB" id="A0AAJ1IEL2"/>
<evidence type="ECO:0000313" key="11">
    <source>
        <dbReference type="EMBL" id="MDC7227804.1"/>
    </source>
</evidence>
<evidence type="ECO:0000256" key="4">
    <source>
        <dbReference type="ARBA" id="ARBA00022597"/>
    </source>
</evidence>
<dbReference type="CDD" id="cd03215">
    <property type="entry name" value="ABC_Carb_Monos_II"/>
    <property type="match status" value="1"/>
</dbReference>
<sequence length="508" mass="56085">MAEVFLEAKGVSKTFVGVKALDNVDLTIGKGEIHCLIGENGSGKSTLIKVIGGVYRADSGSVKIEGRELHEHGMQTIETIRAGVQIIYQDLSLFPNLTVAENISINQMLESNQQTVNWKTIQESARKALDEIGEEIDLNERVENLSMAKKQIIAISRALTQNAKLIIMDEATSAITKEEVDHLFSIIMKLKERGISILFVSHKLSEVFEISENITILKDGKQIGVYPTSELDNDKLVYLMTGRELEYAPYIYNKKLAEETPLLSVEGLNKERQFHDINFNLQKGEILGITGLIGSGRTEVAQALFGLNKPDSGTIKMHGKAVDIKKPEDAINNGIALLPEERHGQGLFEEQSIGDNIVITILKSLLVKLGLLSQFKRKKAGDNWIEKLSIKTPTGDNPVNSLSGGNQQRVVLAKWLATEPDVFILDGPTIGIDIGSKHTIHEIIRDLAEKGMGIIMISDEIQEILDNCNRVLLMSNGRIIKEVEDSTTTTADELFDIVTRSYEEEAGA</sequence>
<keyword evidence="9" id="KW-0472">Membrane</keyword>
<dbReference type="InterPro" id="IPR027417">
    <property type="entry name" value="P-loop_NTPase"/>
</dbReference>
<keyword evidence="6" id="KW-0547">Nucleotide-binding</keyword>
<evidence type="ECO:0000256" key="5">
    <source>
        <dbReference type="ARBA" id="ARBA00022737"/>
    </source>
</evidence>
<keyword evidence="3" id="KW-1003">Cell membrane</keyword>
<evidence type="ECO:0000256" key="3">
    <source>
        <dbReference type="ARBA" id="ARBA00022475"/>
    </source>
</evidence>
<gene>
    <name evidence="11" type="ORF">PQJ61_13650</name>
</gene>
<accession>A0AAJ1IEL2</accession>
<feature type="domain" description="ABC transporter" evidence="10">
    <location>
        <begin position="251"/>
        <end position="501"/>
    </location>
</feature>
<dbReference type="FunFam" id="3.40.50.300:FF:000127">
    <property type="entry name" value="Ribose import ATP-binding protein RbsA"/>
    <property type="match status" value="1"/>
</dbReference>
<comment type="caution">
    <text evidence="11">The sequence shown here is derived from an EMBL/GenBank/DDBJ whole genome shotgun (WGS) entry which is preliminary data.</text>
</comment>
<name>A0AAJ1IEL2_9SPIO</name>
<evidence type="ECO:0000256" key="1">
    <source>
        <dbReference type="ARBA" id="ARBA00004202"/>
    </source>
</evidence>
<evidence type="ECO:0000256" key="6">
    <source>
        <dbReference type="ARBA" id="ARBA00022741"/>
    </source>
</evidence>
<dbReference type="InterPro" id="IPR017871">
    <property type="entry name" value="ABC_transporter-like_CS"/>
</dbReference>
<dbReference type="PROSITE" id="PS00211">
    <property type="entry name" value="ABC_TRANSPORTER_1"/>
    <property type="match status" value="1"/>
</dbReference>
<evidence type="ECO:0000259" key="10">
    <source>
        <dbReference type="PROSITE" id="PS50893"/>
    </source>
</evidence>
<evidence type="ECO:0000256" key="7">
    <source>
        <dbReference type="ARBA" id="ARBA00022840"/>
    </source>
</evidence>
<keyword evidence="5" id="KW-0677">Repeat</keyword>
<dbReference type="GO" id="GO:0005886">
    <property type="term" value="C:plasma membrane"/>
    <property type="evidence" value="ECO:0007669"/>
    <property type="project" value="UniProtKB-SubCell"/>
</dbReference>
<keyword evidence="2" id="KW-0813">Transport</keyword>
<dbReference type="InterPro" id="IPR050107">
    <property type="entry name" value="ABC_carbohydrate_import_ATPase"/>
</dbReference>
<dbReference type="EMBL" id="JAQQAL010000034">
    <property type="protein sequence ID" value="MDC7227804.1"/>
    <property type="molecule type" value="Genomic_DNA"/>
</dbReference>
<dbReference type="Proteomes" id="UP001221217">
    <property type="component" value="Unassembled WGS sequence"/>
</dbReference>
<dbReference type="GO" id="GO:0016887">
    <property type="term" value="F:ATP hydrolysis activity"/>
    <property type="evidence" value="ECO:0007669"/>
    <property type="project" value="InterPro"/>
</dbReference>
<feature type="domain" description="ABC transporter" evidence="10">
    <location>
        <begin position="6"/>
        <end position="244"/>
    </location>
</feature>
<dbReference type="PANTHER" id="PTHR43790">
    <property type="entry name" value="CARBOHYDRATE TRANSPORT ATP-BINDING PROTEIN MG119-RELATED"/>
    <property type="match status" value="1"/>
</dbReference>
<dbReference type="CDD" id="cd03216">
    <property type="entry name" value="ABC_Carb_Monos_I"/>
    <property type="match status" value="1"/>
</dbReference>
<reference evidence="11 12" key="1">
    <citation type="submission" date="2022-12" db="EMBL/GenBank/DDBJ databases">
        <title>Metagenome assembled genome from gulf of manar.</title>
        <authorList>
            <person name="Kohli P."/>
            <person name="Pk S."/>
            <person name="Venkata Ramana C."/>
            <person name="Sasikala C."/>
        </authorList>
    </citation>
    <scope>NUCLEOTIDE SEQUENCE [LARGE SCALE GENOMIC DNA]</scope>
    <source>
        <strain evidence="11">JB008</strain>
    </source>
</reference>
<dbReference type="Gene3D" id="3.40.50.300">
    <property type="entry name" value="P-loop containing nucleotide triphosphate hydrolases"/>
    <property type="match status" value="2"/>
</dbReference>
<dbReference type="PANTHER" id="PTHR43790:SF1">
    <property type="entry name" value="XYLOSE IMPORT ATP-BINDING PROTEIN XYLG"/>
    <property type="match status" value="1"/>
</dbReference>
<dbReference type="Pfam" id="PF00005">
    <property type="entry name" value="ABC_tran"/>
    <property type="match status" value="2"/>
</dbReference>
<evidence type="ECO:0000256" key="9">
    <source>
        <dbReference type="ARBA" id="ARBA00023136"/>
    </source>
</evidence>
<evidence type="ECO:0000313" key="12">
    <source>
        <dbReference type="Proteomes" id="UP001221217"/>
    </source>
</evidence>
<evidence type="ECO:0000256" key="2">
    <source>
        <dbReference type="ARBA" id="ARBA00022448"/>
    </source>
</evidence>
<keyword evidence="4" id="KW-0762">Sugar transport</keyword>
<dbReference type="PROSITE" id="PS50893">
    <property type="entry name" value="ABC_TRANSPORTER_2"/>
    <property type="match status" value="2"/>
</dbReference>
<evidence type="ECO:0000256" key="8">
    <source>
        <dbReference type="ARBA" id="ARBA00022967"/>
    </source>
</evidence>
<keyword evidence="7 11" id="KW-0067">ATP-binding</keyword>
<dbReference type="SUPFAM" id="SSF52540">
    <property type="entry name" value="P-loop containing nucleoside triphosphate hydrolases"/>
    <property type="match status" value="2"/>
</dbReference>
<proteinExistence type="predicted"/>